<feature type="region of interest" description="Disordered" evidence="1">
    <location>
        <begin position="834"/>
        <end position="891"/>
    </location>
</feature>
<dbReference type="InterPro" id="IPR008638">
    <property type="entry name" value="FhaB/CdiA-like_TPS"/>
</dbReference>
<feature type="domain" description="Filamentous haemagglutinin FhaB/tRNA nuclease CdiA-like TPS" evidence="3">
    <location>
        <begin position="29"/>
        <end position="140"/>
    </location>
</feature>
<protein>
    <submittedName>
        <fullName evidence="4">S-layer family protein</fullName>
    </submittedName>
</protein>
<comment type="caution">
    <text evidence="4">The sequence shown here is derived from an EMBL/GenBank/DDBJ whole genome shotgun (WGS) entry which is preliminary data.</text>
</comment>
<gene>
    <name evidence="4" type="ORF">PMG25_04320</name>
</gene>
<dbReference type="NCBIfam" id="TIGR01901">
    <property type="entry name" value="adhes_NPXG"/>
    <property type="match status" value="1"/>
</dbReference>
<name>A0ABT7B2D5_9CYAN</name>
<dbReference type="EMBL" id="JAQOSO010000017">
    <property type="protein sequence ID" value="MDJ1173311.1"/>
    <property type="molecule type" value="Genomic_DNA"/>
</dbReference>
<feature type="compositionally biased region" description="Polar residues" evidence="1">
    <location>
        <begin position="878"/>
        <end position="889"/>
    </location>
</feature>
<sequence length="929" mass="95568">MTQPWKTLLSLPLVLSVFPTLASAQIIPDQTLPNPTLVAPGNNQFTINGGTQVGGNLFHSFSQFSLPTNNTAIFNNSLNIENIITRITGGSLSNIDGMIEAHGSANLFLLNPNGIVFGPNATLNIGGSFLATTANSFTFANGTEFSATNPQTTPLLTVNVPIGLKFGATPGGIVVQGTGHDIVLEPDGAVIRQSTPGLRVSPGQTLTLAGGPITLTGGNVGADEGQVVLGSVGPNAEVGLTPTLDLNYDNSVNFQDIQLSESASVDVSGEGAGDISVQGRHISLTGGSLILGITEGENPGGLISVNGSESINLSGFSEDGMIPTAILSETINTGSSGDIVLNTHRLIIGEGAQASTSTFAPGEGGQLTVNASGWVEMSGRDPSGFPSGLFSGTLGFGLGGSVVVNTNRLIVQDGAVISSVVIPSPFEDADAPGGNIRIDVRELTVQREAQINSDTFGLGNAGTINIRATDGIRLNGGTPEIPSGIFSQADFILLEDGEIAPTGGNAGTIRIETPWLSVEDGAIISSATFAEGEGGLVEIQASGGIQIAGSTPDREFVSSIAASTLGPGRAGDVTIATGSLLLRDGGLLTAGAADTATGDGGTLRVTASESVTLSGVASETLPTRITVRTEGEGNAGDLILATERLTVENGAQINLDGIGRDENRNIVIDQTVGSAGNIVITAPQVQLTGGQITANTTSGAQGNIFLNGEDIRLREGSQIVTNAFGESTGGNININTDLLTALENSDISANAEQNFGGRVTITAQGIYGTEFRNQLTPESDITATSALGPQFSGVVEINTPDIDPAQNAADLPQAIETPQGIRPICRPEAELRSGERELNVEGRGLPPNPTQPVNPGSVEVEMIQPVTPSREFEERSPLPTQSNLTTSRPQLPIATGWVINEKGEIFLTTTPEKVTPHRSLQPDLDCVRE</sequence>
<dbReference type="SUPFAM" id="SSF51126">
    <property type="entry name" value="Pectin lyase-like"/>
    <property type="match status" value="4"/>
</dbReference>
<dbReference type="RefSeq" id="WP_283765681.1">
    <property type="nucleotide sequence ID" value="NZ_JAQOSO010000017.1"/>
</dbReference>
<reference evidence="4 5" key="1">
    <citation type="submission" date="2023-01" db="EMBL/GenBank/DDBJ databases">
        <title>Novel diversity within Roseofilum (Cyanobacteria; Desertifilaceae) from marine benthic mats with descriptions of four novel species.</title>
        <authorList>
            <person name="Wang Y."/>
            <person name="Berthold D.E."/>
            <person name="Hu J."/>
            <person name="Lefler F.W."/>
            <person name="Laughinghouse H.D. IV."/>
        </authorList>
    </citation>
    <scope>NUCLEOTIDE SEQUENCE [LARGE SCALE GENOMIC DNA]</scope>
    <source>
        <strain evidence="4 5">BLCC-M114</strain>
    </source>
</reference>
<evidence type="ECO:0000256" key="1">
    <source>
        <dbReference type="SAM" id="MobiDB-lite"/>
    </source>
</evidence>
<dbReference type="SMART" id="SM00912">
    <property type="entry name" value="Haemagg_act"/>
    <property type="match status" value="1"/>
</dbReference>
<organism evidence="4 5">
    <name type="scientific">Roseofilum capinflatum BLCC-M114</name>
    <dbReference type="NCBI Taxonomy" id="3022440"/>
    <lineage>
        <taxon>Bacteria</taxon>
        <taxon>Bacillati</taxon>
        <taxon>Cyanobacteriota</taxon>
        <taxon>Cyanophyceae</taxon>
        <taxon>Desertifilales</taxon>
        <taxon>Desertifilaceae</taxon>
        <taxon>Roseofilum</taxon>
        <taxon>Roseofilum capinflatum</taxon>
    </lineage>
</organism>
<dbReference type="Gene3D" id="2.160.20.10">
    <property type="entry name" value="Single-stranded right-handed beta-helix, Pectin lyase-like"/>
    <property type="match status" value="3"/>
</dbReference>
<feature type="region of interest" description="Disordered" evidence="1">
    <location>
        <begin position="910"/>
        <end position="929"/>
    </location>
</feature>
<evidence type="ECO:0000259" key="3">
    <source>
        <dbReference type="SMART" id="SM00912"/>
    </source>
</evidence>
<accession>A0ABT7B2D5</accession>
<keyword evidence="5" id="KW-1185">Reference proteome</keyword>
<dbReference type="InterPro" id="IPR011050">
    <property type="entry name" value="Pectin_lyase_fold/virulence"/>
</dbReference>
<dbReference type="Pfam" id="PF05860">
    <property type="entry name" value="TPS"/>
    <property type="match status" value="1"/>
</dbReference>
<dbReference type="InterPro" id="IPR012334">
    <property type="entry name" value="Pectin_lyas_fold"/>
</dbReference>
<proteinExistence type="predicted"/>
<evidence type="ECO:0000313" key="5">
    <source>
        <dbReference type="Proteomes" id="UP001235849"/>
    </source>
</evidence>
<feature type="signal peptide" evidence="2">
    <location>
        <begin position="1"/>
        <end position="24"/>
    </location>
</feature>
<evidence type="ECO:0000313" key="4">
    <source>
        <dbReference type="EMBL" id="MDJ1173311.1"/>
    </source>
</evidence>
<feature type="chain" id="PRO_5046665430" evidence="2">
    <location>
        <begin position="25"/>
        <end position="929"/>
    </location>
</feature>
<evidence type="ECO:0000256" key="2">
    <source>
        <dbReference type="SAM" id="SignalP"/>
    </source>
</evidence>
<dbReference type="Proteomes" id="UP001235849">
    <property type="component" value="Unassembled WGS sequence"/>
</dbReference>
<keyword evidence="2" id="KW-0732">Signal</keyword>